<gene>
    <name evidence="2" type="ORF">LSALG_LOCUS22775</name>
</gene>
<dbReference type="EMBL" id="OX465080">
    <property type="protein sequence ID" value="CAI9283169.1"/>
    <property type="molecule type" value="Genomic_DNA"/>
</dbReference>
<sequence length="249" mass="27141">MNLTQELVVETTEPIVVETCDHVSSIATITQESEPVVKLVFLKELQFNPEEEDIPNSIIMSAGATTRLVELNKDYSKDLKDKYEKDDKVFEKVEEFLSGIKDTLSKVDLSNQSSISQESISKMVSNIESSIKAELDPILNLVIPLPTNAQCTAQVSQGGEREVGSSNAFGEDKGVVIRKTMSTQIPTKIPMKHVIVSSKTNFTTGNFDQSKVQSKGISINEGAGGSSSTPVKTNSNNDLKDKGKTIEVL</sequence>
<evidence type="ECO:0000256" key="1">
    <source>
        <dbReference type="SAM" id="MobiDB-lite"/>
    </source>
</evidence>
<organism evidence="2 3">
    <name type="scientific">Lactuca saligna</name>
    <name type="common">Willowleaf lettuce</name>
    <dbReference type="NCBI Taxonomy" id="75948"/>
    <lineage>
        <taxon>Eukaryota</taxon>
        <taxon>Viridiplantae</taxon>
        <taxon>Streptophyta</taxon>
        <taxon>Embryophyta</taxon>
        <taxon>Tracheophyta</taxon>
        <taxon>Spermatophyta</taxon>
        <taxon>Magnoliopsida</taxon>
        <taxon>eudicotyledons</taxon>
        <taxon>Gunneridae</taxon>
        <taxon>Pentapetalae</taxon>
        <taxon>asterids</taxon>
        <taxon>campanulids</taxon>
        <taxon>Asterales</taxon>
        <taxon>Asteraceae</taxon>
        <taxon>Cichorioideae</taxon>
        <taxon>Cichorieae</taxon>
        <taxon>Lactucinae</taxon>
        <taxon>Lactuca</taxon>
    </lineage>
</organism>
<reference evidence="2" key="1">
    <citation type="submission" date="2023-04" db="EMBL/GenBank/DDBJ databases">
        <authorList>
            <person name="Vijverberg K."/>
            <person name="Xiong W."/>
            <person name="Schranz E."/>
        </authorList>
    </citation>
    <scope>NUCLEOTIDE SEQUENCE</scope>
</reference>
<evidence type="ECO:0000313" key="3">
    <source>
        <dbReference type="Proteomes" id="UP001177003"/>
    </source>
</evidence>
<name>A0AA35YZR8_LACSI</name>
<evidence type="ECO:0000313" key="2">
    <source>
        <dbReference type="EMBL" id="CAI9283169.1"/>
    </source>
</evidence>
<dbReference type="AlphaFoldDB" id="A0AA35YZR8"/>
<keyword evidence="3" id="KW-1185">Reference proteome</keyword>
<accession>A0AA35YZR8</accession>
<feature type="compositionally biased region" description="Polar residues" evidence="1">
    <location>
        <begin position="226"/>
        <end position="237"/>
    </location>
</feature>
<proteinExistence type="predicted"/>
<feature type="region of interest" description="Disordered" evidence="1">
    <location>
        <begin position="217"/>
        <end position="249"/>
    </location>
</feature>
<protein>
    <submittedName>
        <fullName evidence="2">Uncharacterized protein</fullName>
    </submittedName>
</protein>
<feature type="compositionally biased region" description="Basic and acidic residues" evidence="1">
    <location>
        <begin position="238"/>
        <end position="249"/>
    </location>
</feature>
<dbReference type="Proteomes" id="UP001177003">
    <property type="component" value="Chromosome 4"/>
</dbReference>